<feature type="transmembrane region" description="Helical" evidence="1">
    <location>
        <begin position="369"/>
        <end position="391"/>
    </location>
</feature>
<feature type="transmembrane region" description="Helical" evidence="1">
    <location>
        <begin position="115"/>
        <end position="136"/>
    </location>
</feature>
<feature type="transmembrane region" description="Helical" evidence="1">
    <location>
        <begin position="182"/>
        <end position="204"/>
    </location>
</feature>
<feature type="transmembrane region" description="Helical" evidence="1">
    <location>
        <begin position="527"/>
        <end position="545"/>
    </location>
</feature>
<feature type="transmembrane region" description="Helical" evidence="1">
    <location>
        <begin position="494"/>
        <end position="515"/>
    </location>
</feature>
<evidence type="ECO:0000313" key="2">
    <source>
        <dbReference type="EMBL" id="KKR99745.1"/>
    </source>
</evidence>
<sequence>MTPIRPTMLGMTFLILAWANLIATSNPVLGIICGIGFLWAISRLFGSRFFPTGDSAQQLIIGLLTSSAILMLGGSAIYYFGSVTQLNLGILLVIILAIATLVARKPSSKSKESITKYAVILIATVLICLFAWWSTLWPIEITQSIRSPWLVVDPKILLPLLIAIISAITLITKTVSKISTFLLVLIFASSLTMAVTIYSLGYGFDPFIHRATVEHITQFGTITPKPFYYIGQYALELIGMLIFALPLKLMDSLLVPIGAALLIPWSAYTSIKILGQNWRLLLVSLLLLPLGIFISTTPQSIAYILATCLVILSIPLLLNKIEDKIYLGFLGLLTLAILITHPLAGIPSGFFFVLVFISQISISKTTEIILLLIASILATVSLPIIFVWQSLGSNLNIEFSLTNLAWNQLQLTGFFSNQYNSWLDGLYLVIDNYLWIIIALSIVGIIFAVKEKLPRGVYVGLYAAIASLISYLILTLTLQFEFLIEYERTNYADRLLTMAVIFLIPYVGIALCELWARLTTKPQALQLSFILLLSLMATALVYGAYPRHDNYARSAGFNVSQADVDAIYAIENYAKDTPYIVLANQATSSAALEAFGFAHYYHDDIFYYPIPTGGELYNLYLEMTDNEPTAEVMNEAMDLAGVKLGFFAINNYWWDSERIIEHAKNQSIDWFALGDGAVTVFVFER</sequence>
<feature type="transmembrane region" description="Helical" evidence="1">
    <location>
        <begin position="227"/>
        <end position="246"/>
    </location>
</feature>
<protein>
    <recommendedName>
        <fullName evidence="4">Glycosyltransferase RgtA/B/C/D-like domain-containing protein</fullName>
    </recommendedName>
</protein>
<feature type="transmembrane region" description="Helical" evidence="1">
    <location>
        <begin position="277"/>
        <end position="294"/>
    </location>
</feature>
<dbReference type="AlphaFoldDB" id="A0A0G0XS39"/>
<feature type="transmembrane region" description="Helical" evidence="1">
    <location>
        <begin position="456"/>
        <end position="474"/>
    </location>
</feature>
<proteinExistence type="predicted"/>
<feature type="transmembrane region" description="Helical" evidence="1">
    <location>
        <begin position="325"/>
        <end position="357"/>
    </location>
</feature>
<accession>A0A0G0XS39</accession>
<gene>
    <name evidence="2" type="ORF">UU50_C0003G0050</name>
</gene>
<evidence type="ECO:0008006" key="4">
    <source>
        <dbReference type="Google" id="ProtNLM"/>
    </source>
</evidence>
<feature type="transmembrane region" description="Helical" evidence="1">
    <location>
        <begin position="156"/>
        <end position="175"/>
    </location>
</feature>
<organism evidence="2 3">
    <name type="scientific">Candidatus Uhrbacteria bacterium GW2011_GWC1_41_20</name>
    <dbReference type="NCBI Taxonomy" id="1618983"/>
    <lineage>
        <taxon>Bacteria</taxon>
        <taxon>Candidatus Uhriibacteriota</taxon>
    </lineage>
</organism>
<dbReference type="EMBL" id="LCAW01000003">
    <property type="protein sequence ID" value="KKR99745.1"/>
    <property type="molecule type" value="Genomic_DNA"/>
</dbReference>
<feature type="transmembrane region" description="Helical" evidence="1">
    <location>
        <begin position="432"/>
        <end position="449"/>
    </location>
</feature>
<feature type="transmembrane region" description="Helical" evidence="1">
    <location>
        <begin position="301"/>
        <end position="319"/>
    </location>
</feature>
<feature type="transmembrane region" description="Helical" evidence="1">
    <location>
        <begin position="86"/>
        <end position="103"/>
    </location>
</feature>
<feature type="transmembrane region" description="Helical" evidence="1">
    <location>
        <begin position="253"/>
        <end position="271"/>
    </location>
</feature>
<evidence type="ECO:0000313" key="3">
    <source>
        <dbReference type="Proteomes" id="UP000033930"/>
    </source>
</evidence>
<feature type="transmembrane region" description="Helical" evidence="1">
    <location>
        <begin position="29"/>
        <end position="46"/>
    </location>
</feature>
<keyword evidence="1" id="KW-0812">Transmembrane</keyword>
<evidence type="ECO:0000256" key="1">
    <source>
        <dbReference type="SAM" id="Phobius"/>
    </source>
</evidence>
<name>A0A0G0XS39_9BACT</name>
<reference evidence="2 3" key="1">
    <citation type="journal article" date="2015" name="Nature">
        <title>rRNA introns, odd ribosomes, and small enigmatic genomes across a large radiation of phyla.</title>
        <authorList>
            <person name="Brown C.T."/>
            <person name="Hug L.A."/>
            <person name="Thomas B.C."/>
            <person name="Sharon I."/>
            <person name="Castelle C.J."/>
            <person name="Singh A."/>
            <person name="Wilkins M.J."/>
            <person name="Williams K.H."/>
            <person name="Banfield J.F."/>
        </authorList>
    </citation>
    <scope>NUCLEOTIDE SEQUENCE [LARGE SCALE GENOMIC DNA]</scope>
</reference>
<keyword evidence="1" id="KW-1133">Transmembrane helix</keyword>
<keyword evidence="1" id="KW-0472">Membrane</keyword>
<dbReference type="Proteomes" id="UP000033930">
    <property type="component" value="Unassembled WGS sequence"/>
</dbReference>
<feature type="transmembrane region" description="Helical" evidence="1">
    <location>
        <begin position="58"/>
        <end position="80"/>
    </location>
</feature>
<comment type="caution">
    <text evidence="2">The sequence shown here is derived from an EMBL/GenBank/DDBJ whole genome shotgun (WGS) entry which is preliminary data.</text>
</comment>